<dbReference type="PANTHER" id="PTHR42718:SF9">
    <property type="entry name" value="MAJOR FACILITATOR SUPERFAMILY MULTIDRUG TRANSPORTER MFSC"/>
    <property type="match status" value="1"/>
</dbReference>
<dbReference type="GO" id="GO:0022857">
    <property type="term" value="F:transmembrane transporter activity"/>
    <property type="evidence" value="ECO:0007669"/>
    <property type="project" value="InterPro"/>
</dbReference>
<evidence type="ECO:0000256" key="4">
    <source>
        <dbReference type="ARBA" id="ARBA00022989"/>
    </source>
</evidence>
<evidence type="ECO:0000313" key="9">
    <source>
        <dbReference type="EMBL" id="ARP84912.1"/>
    </source>
</evidence>
<comment type="subcellular location">
    <subcellularLocation>
        <location evidence="1">Membrane</location>
        <topology evidence="1">Multi-pass membrane protein</topology>
    </subcellularLocation>
</comment>
<feature type="transmembrane region" description="Helical" evidence="7">
    <location>
        <begin position="225"/>
        <end position="243"/>
    </location>
</feature>
<evidence type="ECO:0000256" key="6">
    <source>
        <dbReference type="SAM" id="MobiDB-lite"/>
    </source>
</evidence>
<keyword evidence="5 7" id="KW-0472">Membrane</keyword>
<dbReference type="Pfam" id="PF07690">
    <property type="entry name" value="MFS_1"/>
    <property type="match status" value="1"/>
</dbReference>
<sequence>MKDQRSTSPQSPSGAKPGPNPQGGAKPAYDGLPAPRRYWAAGVVLLGIGLAVLDSTIANVALPTIAADLNTDPASAVWIVNAYSVSVVIMLLPLSALAERVGFRRMFGLGLALFTLASLGCSMANSLTTLTLARMFQGVGAASLMCMFGGLVRNIYPLSKLGRGISINATMVAVMSVLGPTLGSAILSVADWPWIFAVNVPFGIFGLFLVRFLPDVPRNNTRFDVISALLCMVVLGVFITGIDNLHADFIRGAGMVAISVLAGILLVRRASRQTAPLVPVDLLRIQPIAYAVAASAATFAAQMTAYVALPFYFQSVLGRPHLEVGVLMAAWPVATGVVAPFAGRMSDRFSAASLSGIGAACMALGLIWLALLPHTASNATIIAAMFVCGLGFGFFQTPNNRAMISSAPRNRSGAIGGVQATTRVFGQSFGTALVATAFGMGGHHGALLALVMGVVCAIVAVLVNTVRFSRQKTSA</sequence>
<keyword evidence="2" id="KW-0813">Transport</keyword>
<feature type="transmembrane region" description="Helical" evidence="7">
    <location>
        <begin position="376"/>
        <end position="395"/>
    </location>
</feature>
<evidence type="ECO:0000256" key="5">
    <source>
        <dbReference type="ARBA" id="ARBA00023136"/>
    </source>
</evidence>
<dbReference type="PANTHER" id="PTHR42718">
    <property type="entry name" value="MAJOR FACILITATOR SUPERFAMILY MULTIDRUG TRANSPORTER MFSC"/>
    <property type="match status" value="1"/>
</dbReference>
<dbReference type="EMBL" id="CP021109">
    <property type="protein sequence ID" value="ARP84912.1"/>
    <property type="molecule type" value="Genomic_DNA"/>
</dbReference>
<dbReference type="InterPro" id="IPR036259">
    <property type="entry name" value="MFS_trans_sf"/>
</dbReference>
<keyword evidence="10" id="KW-1185">Reference proteome</keyword>
<keyword evidence="4 7" id="KW-1133">Transmembrane helix</keyword>
<organism evidence="9 10">
    <name type="scientific">Bordetella genomosp. 9</name>
    <dbReference type="NCBI Taxonomy" id="1416803"/>
    <lineage>
        <taxon>Bacteria</taxon>
        <taxon>Pseudomonadati</taxon>
        <taxon>Pseudomonadota</taxon>
        <taxon>Betaproteobacteria</taxon>
        <taxon>Burkholderiales</taxon>
        <taxon>Alcaligenaceae</taxon>
        <taxon>Bordetella</taxon>
    </lineage>
</organism>
<dbReference type="Gene3D" id="1.20.1720.10">
    <property type="entry name" value="Multidrug resistance protein D"/>
    <property type="match status" value="1"/>
</dbReference>
<protein>
    <submittedName>
        <fullName evidence="9">MFS transporter</fullName>
    </submittedName>
</protein>
<feature type="transmembrane region" description="Helical" evidence="7">
    <location>
        <begin position="324"/>
        <end position="342"/>
    </location>
</feature>
<dbReference type="PROSITE" id="PS50850">
    <property type="entry name" value="MFS"/>
    <property type="match status" value="1"/>
</dbReference>
<evidence type="ECO:0000256" key="7">
    <source>
        <dbReference type="SAM" id="Phobius"/>
    </source>
</evidence>
<feature type="compositionally biased region" description="Polar residues" evidence="6">
    <location>
        <begin position="1"/>
        <end position="13"/>
    </location>
</feature>
<dbReference type="AlphaFoldDB" id="A0A1W6YUY3"/>
<evidence type="ECO:0000259" key="8">
    <source>
        <dbReference type="PROSITE" id="PS50850"/>
    </source>
</evidence>
<dbReference type="GO" id="GO:0016020">
    <property type="term" value="C:membrane"/>
    <property type="evidence" value="ECO:0007669"/>
    <property type="project" value="UniProtKB-SubCell"/>
</dbReference>
<dbReference type="Gene3D" id="1.20.1250.20">
    <property type="entry name" value="MFS general substrate transporter like domains"/>
    <property type="match status" value="1"/>
</dbReference>
<keyword evidence="3 7" id="KW-0812">Transmembrane</keyword>
<reference evidence="9 10" key="1">
    <citation type="submission" date="2017-05" db="EMBL/GenBank/DDBJ databases">
        <title>Complete and WGS of Bordetella genogroups.</title>
        <authorList>
            <person name="Spilker T."/>
            <person name="LiPuma J."/>
        </authorList>
    </citation>
    <scope>NUCLEOTIDE SEQUENCE [LARGE SCALE GENOMIC DNA]</scope>
    <source>
        <strain evidence="9 10">AU17164</strain>
    </source>
</reference>
<feature type="transmembrane region" description="Helical" evidence="7">
    <location>
        <begin position="132"/>
        <end position="152"/>
    </location>
</feature>
<evidence type="ECO:0000256" key="3">
    <source>
        <dbReference type="ARBA" id="ARBA00022692"/>
    </source>
</evidence>
<feature type="transmembrane region" description="Helical" evidence="7">
    <location>
        <begin position="349"/>
        <end position="370"/>
    </location>
</feature>
<evidence type="ECO:0000256" key="1">
    <source>
        <dbReference type="ARBA" id="ARBA00004141"/>
    </source>
</evidence>
<accession>A0A1W6YUY3</accession>
<feature type="transmembrane region" description="Helical" evidence="7">
    <location>
        <begin position="38"/>
        <end position="62"/>
    </location>
</feature>
<proteinExistence type="predicted"/>
<gene>
    <name evidence="9" type="ORF">CAL13_00735</name>
</gene>
<dbReference type="CDD" id="cd17321">
    <property type="entry name" value="MFS_MMR_MDR_like"/>
    <property type="match status" value="1"/>
</dbReference>
<evidence type="ECO:0000256" key="2">
    <source>
        <dbReference type="ARBA" id="ARBA00022448"/>
    </source>
</evidence>
<feature type="transmembrane region" description="Helical" evidence="7">
    <location>
        <begin position="74"/>
        <end position="94"/>
    </location>
</feature>
<feature type="transmembrane region" description="Helical" evidence="7">
    <location>
        <begin position="164"/>
        <end position="186"/>
    </location>
</feature>
<dbReference type="SUPFAM" id="SSF103473">
    <property type="entry name" value="MFS general substrate transporter"/>
    <property type="match status" value="1"/>
</dbReference>
<feature type="transmembrane region" description="Helical" evidence="7">
    <location>
        <begin position="106"/>
        <end position="126"/>
    </location>
</feature>
<name>A0A1W6YUY3_9BORD</name>
<dbReference type="InterPro" id="IPR020846">
    <property type="entry name" value="MFS_dom"/>
</dbReference>
<feature type="transmembrane region" description="Helical" evidence="7">
    <location>
        <begin position="416"/>
        <end position="440"/>
    </location>
</feature>
<feature type="transmembrane region" description="Helical" evidence="7">
    <location>
        <begin position="249"/>
        <end position="267"/>
    </location>
</feature>
<feature type="transmembrane region" description="Helical" evidence="7">
    <location>
        <begin position="446"/>
        <end position="466"/>
    </location>
</feature>
<feature type="domain" description="Major facilitator superfamily (MFS) profile" evidence="8">
    <location>
        <begin position="40"/>
        <end position="472"/>
    </location>
</feature>
<feature type="region of interest" description="Disordered" evidence="6">
    <location>
        <begin position="1"/>
        <end position="27"/>
    </location>
</feature>
<feature type="transmembrane region" description="Helical" evidence="7">
    <location>
        <begin position="192"/>
        <end position="213"/>
    </location>
</feature>
<evidence type="ECO:0000313" key="10">
    <source>
        <dbReference type="Proteomes" id="UP000194139"/>
    </source>
</evidence>
<feature type="transmembrane region" description="Helical" evidence="7">
    <location>
        <begin position="288"/>
        <end position="312"/>
    </location>
</feature>
<dbReference type="Proteomes" id="UP000194139">
    <property type="component" value="Chromosome"/>
</dbReference>
<dbReference type="InterPro" id="IPR011701">
    <property type="entry name" value="MFS"/>
</dbReference>